<keyword evidence="14" id="KW-1185">Reference proteome</keyword>
<sequence length="177" mass="18903">MAARLRTQLGFTLIEILVVMAIVGIVVALAAVRFGMSDVDTLQREAERLSLLLETARDEAIGLGQPIGFSAQAGTYRFWQQDAQGAWQALDKNEALRVRELPTPVQLEDIRVNLAPLPPDARVVFSPSGVNAPFSLLLRAGQDKRLLSADPLGRLVVSDPVAVAAAAAQAPQATGQP</sequence>
<dbReference type="GO" id="GO:0015628">
    <property type="term" value="P:protein secretion by the type II secretion system"/>
    <property type="evidence" value="ECO:0007669"/>
    <property type="project" value="InterPro"/>
</dbReference>
<feature type="transmembrane region" description="Helical" evidence="11">
    <location>
        <begin position="12"/>
        <end position="36"/>
    </location>
</feature>
<evidence type="ECO:0000259" key="12">
    <source>
        <dbReference type="Pfam" id="PF12019"/>
    </source>
</evidence>
<dbReference type="Proteomes" id="UP000186513">
    <property type="component" value="Unassembled WGS sequence"/>
</dbReference>
<comment type="subcellular location">
    <subcellularLocation>
        <location evidence="1">Cell inner membrane</location>
        <topology evidence="1">Single-pass membrane protein</topology>
    </subcellularLocation>
</comment>
<organism evidence="13 14">
    <name type="scientific">Chitinimonas taiwanensis DSM 18899</name>
    <dbReference type="NCBI Taxonomy" id="1121279"/>
    <lineage>
        <taxon>Bacteria</taxon>
        <taxon>Pseudomonadati</taxon>
        <taxon>Pseudomonadota</taxon>
        <taxon>Betaproteobacteria</taxon>
        <taxon>Neisseriales</taxon>
        <taxon>Chitinibacteraceae</taxon>
        <taxon>Chitinimonas</taxon>
    </lineage>
</organism>
<evidence type="ECO:0000256" key="5">
    <source>
        <dbReference type="ARBA" id="ARBA00022519"/>
    </source>
</evidence>
<dbReference type="InterPro" id="IPR049875">
    <property type="entry name" value="TypeII_GspH"/>
</dbReference>
<dbReference type="Gene3D" id="3.55.40.10">
    <property type="entry name" value="minor pseudopilin epsh domain"/>
    <property type="match status" value="1"/>
</dbReference>
<keyword evidence="7 11" id="KW-1133">Transmembrane helix</keyword>
<keyword evidence="8 11" id="KW-0472">Membrane</keyword>
<gene>
    <name evidence="13" type="ORF">SAMN02745887_03290</name>
</gene>
<dbReference type="InterPro" id="IPR002416">
    <property type="entry name" value="T2SS_protein-GspH"/>
</dbReference>
<evidence type="ECO:0000313" key="14">
    <source>
        <dbReference type="Proteomes" id="UP000186513"/>
    </source>
</evidence>
<evidence type="ECO:0000256" key="4">
    <source>
        <dbReference type="ARBA" id="ARBA00022481"/>
    </source>
</evidence>
<evidence type="ECO:0000256" key="7">
    <source>
        <dbReference type="ARBA" id="ARBA00022989"/>
    </source>
</evidence>
<evidence type="ECO:0000256" key="6">
    <source>
        <dbReference type="ARBA" id="ARBA00022692"/>
    </source>
</evidence>
<keyword evidence="6 11" id="KW-0812">Transmembrane</keyword>
<dbReference type="SUPFAM" id="SSF54523">
    <property type="entry name" value="Pili subunits"/>
    <property type="match status" value="1"/>
</dbReference>
<keyword evidence="3" id="KW-1003">Cell membrane</keyword>
<evidence type="ECO:0000256" key="11">
    <source>
        <dbReference type="SAM" id="Phobius"/>
    </source>
</evidence>
<proteinExistence type="inferred from homology"/>
<dbReference type="Pfam" id="PF07963">
    <property type="entry name" value="N_methyl"/>
    <property type="match status" value="1"/>
</dbReference>
<keyword evidence="4" id="KW-0488">Methylation</keyword>
<dbReference type="NCBIfam" id="TIGR02532">
    <property type="entry name" value="IV_pilin_GFxxxE"/>
    <property type="match status" value="1"/>
</dbReference>
<evidence type="ECO:0000256" key="1">
    <source>
        <dbReference type="ARBA" id="ARBA00004377"/>
    </source>
</evidence>
<dbReference type="PRINTS" id="PR00885">
    <property type="entry name" value="BCTERIALGSPH"/>
</dbReference>
<keyword evidence="5" id="KW-0997">Cell inner membrane</keyword>
<dbReference type="InterPro" id="IPR045584">
    <property type="entry name" value="Pilin-like"/>
</dbReference>
<protein>
    <recommendedName>
        <fullName evidence="2">Type II secretion system protein H</fullName>
    </recommendedName>
    <alternativeName>
        <fullName evidence="10">General secretion pathway protein H</fullName>
    </alternativeName>
</protein>
<dbReference type="RefSeq" id="WP_072429775.1">
    <property type="nucleotide sequence ID" value="NZ_FPKR01000014.1"/>
</dbReference>
<dbReference type="GO" id="GO:0015627">
    <property type="term" value="C:type II protein secretion system complex"/>
    <property type="evidence" value="ECO:0007669"/>
    <property type="project" value="InterPro"/>
</dbReference>
<dbReference type="NCBIfam" id="TIGR01708">
    <property type="entry name" value="typeII_sec_gspH"/>
    <property type="match status" value="1"/>
</dbReference>
<dbReference type="Pfam" id="PF12019">
    <property type="entry name" value="GspH"/>
    <property type="match status" value="1"/>
</dbReference>
<name>A0A1K2HQY4_9NEIS</name>
<evidence type="ECO:0000256" key="2">
    <source>
        <dbReference type="ARBA" id="ARBA00021549"/>
    </source>
</evidence>
<evidence type="ECO:0000256" key="3">
    <source>
        <dbReference type="ARBA" id="ARBA00022475"/>
    </source>
</evidence>
<feature type="domain" description="General secretion pathway GspH" evidence="12">
    <location>
        <begin position="45"/>
        <end position="150"/>
    </location>
</feature>
<comment type="similarity">
    <text evidence="9">Belongs to the GSP H family.</text>
</comment>
<evidence type="ECO:0000256" key="8">
    <source>
        <dbReference type="ARBA" id="ARBA00023136"/>
    </source>
</evidence>
<dbReference type="InterPro" id="IPR012902">
    <property type="entry name" value="N_methyl_site"/>
</dbReference>
<evidence type="ECO:0000256" key="10">
    <source>
        <dbReference type="ARBA" id="ARBA00030775"/>
    </source>
</evidence>
<dbReference type="InterPro" id="IPR022346">
    <property type="entry name" value="T2SS_GspH"/>
</dbReference>
<dbReference type="GO" id="GO:0005886">
    <property type="term" value="C:plasma membrane"/>
    <property type="evidence" value="ECO:0007669"/>
    <property type="project" value="UniProtKB-SubCell"/>
</dbReference>
<dbReference type="STRING" id="1121279.SAMN02745887_03290"/>
<dbReference type="EMBL" id="FPKR01000014">
    <property type="protein sequence ID" value="SFZ78969.1"/>
    <property type="molecule type" value="Genomic_DNA"/>
</dbReference>
<evidence type="ECO:0000256" key="9">
    <source>
        <dbReference type="ARBA" id="ARBA00025772"/>
    </source>
</evidence>
<dbReference type="OrthoDB" id="9133864at2"/>
<reference evidence="13 14" key="1">
    <citation type="submission" date="2016-11" db="EMBL/GenBank/DDBJ databases">
        <authorList>
            <person name="Jaros S."/>
            <person name="Januszkiewicz K."/>
            <person name="Wedrychowicz H."/>
        </authorList>
    </citation>
    <scope>NUCLEOTIDE SEQUENCE [LARGE SCALE GENOMIC DNA]</scope>
    <source>
        <strain evidence="13 14">DSM 18899</strain>
    </source>
</reference>
<evidence type="ECO:0000313" key="13">
    <source>
        <dbReference type="EMBL" id="SFZ78969.1"/>
    </source>
</evidence>
<accession>A0A1K2HQY4</accession>
<dbReference type="AlphaFoldDB" id="A0A1K2HQY4"/>